<protein>
    <submittedName>
        <fullName evidence="1">469_t:CDS:1</fullName>
    </submittedName>
</protein>
<accession>A0A9N9D9S4</accession>
<name>A0A9N9D9S4_9GLOM</name>
<evidence type="ECO:0000313" key="2">
    <source>
        <dbReference type="Proteomes" id="UP000789706"/>
    </source>
</evidence>
<gene>
    <name evidence="1" type="ORF">DEBURN_LOCUS10623</name>
</gene>
<sequence length="204" mass="23284">IGGISVLLTGNLFQLPSVQGDLIFYSPVWINFFPLFLTTAHCQQEDQPFYQMLEEIRMGNVTENTIAKIQQKVQEYNFTDNVLNTTHIVGYRNKASTINDIIGSYLPSVDEHTEPYELVAIDYMNNIQISPADADKLFCHYTNFPTKATEVIGTARISLAIEDTKGYLSVFSFHQARISNGSDQKREEVDKKDIAQTYPFYLRH</sequence>
<dbReference type="AlphaFoldDB" id="A0A9N9D9S4"/>
<organism evidence="1 2">
    <name type="scientific">Diversispora eburnea</name>
    <dbReference type="NCBI Taxonomy" id="1213867"/>
    <lineage>
        <taxon>Eukaryota</taxon>
        <taxon>Fungi</taxon>
        <taxon>Fungi incertae sedis</taxon>
        <taxon>Mucoromycota</taxon>
        <taxon>Glomeromycotina</taxon>
        <taxon>Glomeromycetes</taxon>
        <taxon>Diversisporales</taxon>
        <taxon>Diversisporaceae</taxon>
        <taxon>Diversispora</taxon>
    </lineage>
</organism>
<keyword evidence="2" id="KW-1185">Reference proteome</keyword>
<evidence type="ECO:0000313" key="1">
    <source>
        <dbReference type="EMBL" id="CAG8627395.1"/>
    </source>
</evidence>
<dbReference type="Proteomes" id="UP000789706">
    <property type="component" value="Unassembled WGS sequence"/>
</dbReference>
<proteinExistence type="predicted"/>
<feature type="non-terminal residue" evidence="1">
    <location>
        <position position="1"/>
    </location>
</feature>
<dbReference type="EMBL" id="CAJVPK010003451">
    <property type="protein sequence ID" value="CAG8627395.1"/>
    <property type="molecule type" value="Genomic_DNA"/>
</dbReference>
<reference evidence="1" key="1">
    <citation type="submission" date="2021-06" db="EMBL/GenBank/DDBJ databases">
        <authorList>
            <person name="Kallberg Y."/>
            <person name="Tangrot J."/>
            <person name="Rosling A."/>
        </authorList>
    </citation>
    <scope>NUCLEOTIDE SEQUENCE</scope>
    <source>
        <strain evidence="1">AZ414A</strain>
    </source>
</reference>
<dbReference type="OrthoDB" id="2325450at2759"/>
<comment type="caution">
    <text evidence="1">The sequence shown here is derived from an EMBL/GenBank/DDBJ whole genome shotgun (WGS) entry which is preliminary data.</text>
</comment>